<dbReference type="Proteomes" id="UP000464787">
    <property type="component" value="Chromosome"/>
</dbReference>
<sequence length="99" mass="10940">MLALLARIDPVAGMRSLEAPAVQEAILDAMRQAGIPAEVDYHPAVLQRLLCGDESMPLQTLLGCMADLAQHPESERCTRDKRLLAEAMRKAVVRLCWQT</sequence>
<accession>A0A857J0V9</accession>
<evidence type="ECO:0000313" key="2">
    <source>
        <dbReference type="Proteomes" id="UP000464787"/>
    </source>
</evidence>
<dbReference type="EMBL" id="CP047650">
    <property type="protein sequence ID" value="QHI97346.1"/>
    <property type="molecule type" value="Genomic_DNA"/>
</dbReference>
<reference evidence="1 2" key="1">
    <citation type="submission" date="2020-01" db="EMBL/GenBank/DDBJ databases">
        <title>Genome sequencing of strain KACC 21265.</title>
        <authorList>
            <person name="Heo J."/>
            <person name="Kim S.-J."/>
            <person name="Kim J.-S."/>
            <person name="Hong S.-B."/>
            <person name="Kwon S.-W."/>
        </authorList>
    </citation>
    <scope>NUCLEOTIDE SEQUENCE [LARGE SCALE GENOMIC DNA]</scope>
    <source>
        <strain evidence="1 2">KACC 21265</strain>
    </source>
</reference>
<organism evidence="1 2">
    <name type="scientific">Xylophilus rhododendri</name>
    <dbReference type="NCBI Taxonomy" id="2697032"/>
    <lineage>
        <taxon>Bacteria</taxon>
        <taxon>Pseudomonadati</taxon>
        <taxon>Pseudomonadota</taxon>
        <taxon>Betaproteobacteria</taxon>
        <taxon>Burkholderiales</taxon>
        <taxon>Xylophilus</taxon>
    </lineage>
</organism>
<keyword evidence="2" id="KW-1185">Reference proteome</keyword>
<evidence type="ECO:0000313" key="1">
    <source>
        <dbReference type="EMBL" id="QHI97346.1"/>
    </source>
</evidence>
<name>A0A857J0V9_9BURK</name>
<dbReference type="AlphaFoldDB" id="A0A857J0V9"/>
<gene>
    <name evidence="1" type="ORF">GT347_04730</name>
</gene>
<proteinExistence type="predicted"/>
<protein>
    <submittedName>
        <fullName evidence="1">Uncharacterized protein</fullName>
    </submittedName>
</protein>
<dbReference type="KEGG" id="xyk:GT347_04730"/>
<dbReference type="RefSeq" id="WP_160550864.1">
    <property type="nucleotide sequence ID" value="NZ_CP047650.1"/>
</dbReference>